<organism evidence="2 3">
    <name type="scientific">Dichomitus squalens</name>
    <dbReference type="NCBI Taxonomy" id="114155"/>
    <lineage>
        <taxon>Eukaryota</taxon>
        <taxon>Fungi</taxon>
        <taxon>Dikarya</taxon>
        <taxon>Basidiomycota</taxon>
        <taxon>Agaricomycotina</taxon>
        <taxon>Agaricomycetes</taxon>
        <taxon>Polyporales</taxon>
        <taxon>Polyporaceae</taxon>
        <taxon>Dichomitus</taxon>
    </lineage>
</organism>
<dbReference type="Proteomes" id="UP000292082">
    <property type="component" value="Unassembled WGS sequence"/>
</dbReference>
<evidence type="ECO:0000256" key="1">
    <source>
        <dbReference type="SAM" id="MobiDB-lite"/>
    </source>
</evidence>
<evidence type="ECO:0000313" key="2">
    <source>
        <dbReference type="EMBL" id="TBU58036.1"/>
    </source>
</evidence>
<sequence length="242" mass="25319">MGIRNHSGHDADGPVCGRWTAKSVRGRRITKSVSERWSGRHARANGSGKHAHENGSGRHACKNGSGRHACENGSGMYAACEASPWSILACAGKPTGSNCVRRCGGSRAKNGDGFETCEGGVVGGGTTIVAEGEEEGEALAMAGDAGPLALAQEFVVGQVSYLVLGSQRGGATQQCQHLFGGEDDRACRMGVWAQCALPMHDEHSEGIQTQPHSSKKHGLLQDDCGADPIDQQTANHDQKKTC</sequence>
<feature type="region of interest" description="Disordered" evidence="1">
    <location>
        <begin position="27"/>
        <end position="64"/>
    </location>
</feature>
<evidence type="ECO:0000313" key="3">
    <source>
        <dbReference type="Proteomes" id="UP000292082"/>
    </source>
</evidence>
<protein>
    <submittedName>
        <fullName evidence="2">Uncharacterized protein</fullName>
    </submittedName>
</protein>
<feature type="region of interest" description="Disordered" evidence="1">
    <location>
        <begin position="203"/>
        <end position="242"/>
    </location>
</feature>
<gene>
    <name evidence="2" type="ORF">BD310DRAFT_906753</name>
</gene>
<accession>A0A4Q9PU71</accession>
<reference evidence="2 3" key="1">
    <citation type="submission" date="2019-01" db="EMBL/GenBank/DDBJ databases">
        <title>Draft genome sequences of three monokaryotic isolates of the white-rot basidiomycete fungus Dichomitus squalens.</title>
        <authorList>
            <consortium name="DOE Joint Genome Institute"/>
            <person name="Lopez S.C."/>
            <person name="Andreopoulos B."/>
            <person name="Pangilinan J."/>
            <person name="Lipzen A."/>
            <person name="Riley R."/>
            <person name="Ahrendt S."/>
            <person name="Ng V."/>
            <person name="Barry K."/>
            <person name="Daum C."/>
            <person name="Grigoriev I.V."/>
            <person name="Hilden K.S."/>
            <person name="Makela M.R."/>
            <person name="de Vries R.P."/>
        </authorList>
    </citation>
    <scope>NUCLEOTIDE SEQUENCE [LARGE SCALE GENOMIC DNA]</scope>
    <source>
        <strain evidence="2 3">CBS 464.89</strain>
    </source>
</reference>
<dbReference type="AlphaFoldDB" id="A0A4Q9PU71"/>
<dbReference type="EMBL" id="ML145129">
    <property type="protein sequence ID" value="TBU58036.1"/>
    <property type="molecule type" value="Genomic_DNA"/>
</dbReference>
<name>A0A4Q9PU71_9APHY</name>
<keyword evidence="3" id="KW-1185">Reference proteome</keyword>
<proteinExistence type="predicted"/>